<evidence type="ECO:0000313" key="4">
    <source>
        <dbReference type="EMBL" id="MBJ3775725.1"/>
    </source>
</evidence>
<accession>A0A934IPL2</accession>
<name>A0A934IPL2_9HYPH</name>
<dbReference type="Pfam" id="PF02738">
    <property type="entry name" value="MoCoBD_1"/>
    <property type="match status" value="1"/>
</dbReference>
<feature type="domain" description="Aldehyde oxidase/xanthine dehydrogenase a/b hammerhead" evidence="3">
    <location>
        <begin position="25"/>
        <end position="143"/>
    </location>
</feature>
<dbReference type="GO" id="GO:0016491">
    <property type="term" value="F:oxidoreductase activity"/>
    <property type="evidence" value="ECO:0007669"/>
    <property type="project" value="UniProtKB-KW"/>
</dbReference>
<reference evidence="4" key="1">
    <citation type="submission" date="2020-12" db="EMBL/GenBank/DDBJ databases">
        <title>Bacterial taxonomy.</title>
        <authorList>
            <person name="Pan X."/>
        </authorList>
    </citation>
    <scope>NUCLEOTIDE SEQUENCE</scope>
    <source>
        <strain evidence="4">B2012</strain>
    </source>
</reference>
<organism evidence="4 5">
    <name type="scientific">Acuticoccus mangrovi</name>
    <dbReference type="NCBI Taxonomy" id="2796142"/>
    <lineage>
        <taxon>Bacteria</taxon>
        <taxon>Pseudomonadati</taxon>
        <taxon>Pseudomonadota</taxon>
        <taxon>Alphaproteobacteria</taxon>
        <taxon>Hyphomicrobiales</taxon>
        <taxon>Amorphaceae</taxon>
        <taxon>Acuticoccus</taxon>
    </lineage>
</organism>
<dbReference type="GO" id="GO:0005506">
    <property type="term" value="F:iron ion binding"/>
    <property type="evidence" value="ECO:0007669"/>
    <property type="project" value="InterPro"/>
</dbReference>
<protein>
    <submittedName>
        <fullName evidence="4">Xanthine dehydrogenase family protein molybdopterin-binding subunit</fullName>
    </submittedName>
</protein>
<keyword evidence="5" id="KW-1185">Reference proteome</keyword>
<dbReference type="InterPro" id="IPR000674">
    <property type="entry name" value="Ald_Oxase/Xan_DH_a/b"/>
</dbReference>
<dbReference type="InterPro" id="IPR036856">
    <property type="entry name" value="Ald_Oxase/Xan_DH_a/b_sf"/>
</dbReference>
<dbReference type="RefSeq" id="WP_198881627.1">
    <property type="nucleotide sequence ID" value="NZ_JAEKJA010000006.1"/>
</dbReference>
<gene>
    <name evidence="4" type="ORF">JCR33_08520</name>
</gene>
<dbReference type="Pfam" id="PF20256">
    <property type="entry name" value="MoCoBD_2"/>
    <property type="match status" value="1"/>
</dbReference>
<comment type="caution">
    <text evidence="4">The sequence shown here is derived from an EMBL/GenBank/DDBJ whole genome shotgun (WGS) entry which is preliminary data.</text>
</comment>
<dbReference type="PANTHER" id="PTHR11908">
    <property type="entry name" value="XANTHINE DEHYDROGENASE"/>
    <property type="match status" value="1"/>
</dbReference>
<keyword evidence="1" id="KW-0500">Molybdenum</keyword>
<dbReference type="InterPro" id="IPR016208">
    <property type="entry name" value="Ald_Oxase/xanthine_DH-like"/>
</dbReference>
<dbReference type="EMBL" id="JAEKJA010000006">
    <property type="protein sequence ID" value="MBJ3775725.1"/>
    <property type="molecule type" value="Genomic_DNA"/>
</dbReference>
<dbReference type="InterPro" id="IPR046867">
    <property type="entry name" value="AldOxase/xan_DH_MoCoBD2"/>
</dbReference>
<dbReference type="SUPFAM" id="SSF56003">
    <property type="entry name" value="Molybdenum cofactor-binding domain"/>
    <property type="match status" value="1"/>
</dbReference>
<sequence>MNDMTMAKFGMGASALRVEDRAFITGHGHYVDDYRPEGTLYAVMVRSPIAAGTFTINDIEAAREAPGVKLVLTHDDVTALNPLPCRGAATQEDGSETWIPTHYALAKDTVRHVGDSVAMVVAETLAEALDAAELIDIDWASTDCVTDTKAALEDGAPLVWPEHGSNLAFRYATGDKAATEAAFAKAHKVAKLELINNRVVTNYMEPRGAVGEYDPATDRFTLTAATQGGHGMRNVLSEILKIEEAKLRVVTPDVGGGFGTKIFVYVEYPLLLLAAKATGKPVKWTCGRSEAFLADSQGRDNVTTAELAMDESGKFLALRVDLKAAMGGYLAQFGPYIPNGGSTMSTGVYDIPALYCAIKGIYTNTLPTDAYRGAGRPEASYTIERLVDEAARVMGIDRLELRRRNFVKPEQMPYTTAAGRIYDTGEFDGHMTRALEVADWDGFAARAKESAAKGLYRGIGLSTYIEACAFPGSERAELQLGTTGKLTLLIGTQSNGQGHATAYTQIIAEHLGIDPAEIEVIQGDTDRVKTGGGTGGSRSIPLGLPSVDAASIELANKLKELASDKLEAAPEDLEISDGAVRVVGTDRSVTFGDLGGGAPISAAGQVKQDQPTFPNGTHVCELVVDPATGIVSIERYVIVDDYGVAVNPVLLEGQVHGGTAQGIGQALLEHTVYDDEGQLITASLLDYAMPRAEDIPFFHFEMRNVPSKHNAFGIKGAGEAGSIGSCGAVMNAVVDAVSRGCGVTHVNMPATPSVLWQTINDATAKAA</sequence>
<evidence type="ECO:0000259" key="3">
    <source>
        <dbReference type="SMART" id="SM01008"/>
    </source>
</evidence>
<keyword evidence="2" id="KW-0560">Oxidoreductase</keyword>
<dbReference type="InterPro" id="IPR008274">
    <property type="entry name" value="AldOxase/xan_DH_MoCoBD1"/>
</dbReference>
<dbReference type="Proteomes" id="UP000609531">
    <property type="component" value="Unassembled WGS sequence"/>
</dbReference>
<dbReference type="Gene3D" id="3.90.1170.50">
    <property type="entry name" value="Aldehyde oxidase/xanthine dehydrogenase, a/b hammerhead"/>
    <property type="match status" value="1"/>
</dbReference>
<dbReference type="AlphaFoldDB" id="A0A934IPL2"/>
<evidence type="ECO:0000256" key="1">
    <source>
        <dbReference type="ARBA" id="ARBA00022505"/>
    </source>
</evidence>
<dbReference type="SMART" id="SM01008">
    <property type="entry name" value="Ald_Xan_dh_C"/>
    <property type="match status" value="1"/>
</dbReference>
<evidence type="ECO:0000256" key="2">
    <source>
        <dbReference type="ARBA" id="ARBA00023002"/>
    </source>
</evidence>
<proteinExistence type="predicted"/>
<dbReference type="Pfam" id="PF01315">
    <property type="entry name" value="Ald_Xan_dh_C"/>
    <property type="match status" value="1"/>
</dbReference>
<dbReference type="PANTHER" id="PTHR11908:SF132">
    <property type="entry name" value="ALDEHYDE OXIDASE 1-RELATED"/>
    <property type="match status" value="1"/>
</dbReference>
<dbReference type="Gene3D" id="3.30.365.10">
    <property type="entry name" value="Aldehyde oxidase/xanthine dehydrogenase, molybdopterin binding domain"/>
    <property type="match status" value="4"/>
</dbReference>
<evidence type="ECO:0000313" key="5">
    <source>
        <dbReference type="Proteomes" id="UP000609531"/>
    </source>
</evidence>
<dbReference type="InterPro" id="IPR037165">
    <property type="entry name" value="AldOxase/xan_DH_Mopterin-bd_sf"/>
</dbReference>
<dbReference type="SUPFAM" id="SSF54665">
    <property type="entry name" value="CO dehydrogenase molybdoprotein N-domain-like"/>
    <property type="match status" value="1"/>
</dbReference>